<dbReference type="InterPro" id="IPR043427">
    <property type="entry name" value="YscJ/FliF"/>
</dbReference>
<gene>
    <name evidence="14" type="ordered locus">Btus_1494</name>
</gene>
<comment type="similarity">
    <text evidence="3 9">Belongs to the FliF family.</text>
</comment>
<evidence type="ECO:0000256" key="4">
    <source>
        <dbReference type="ARBA" id="ARBA00022475"/>
    </source>
</evidence>
<keyword evidence="14" id="KW-0969">Cilium</keyword>
<keyword evidence="8 9" id="KW-0975">Bacterial flagellum</keyword>
<keyword evidence="5 11" id="KW-0812">Transmembrane</keyword>
<dbReference type="AlphaFoldDB" id="D5WPE8"/>
<keyword evidence="15" id="KW-1185">Reference proteome</keyword>
<keyword evidence="7 11" id="KW-0472">Membrane</keyword>
<evidence type="ECO:0000256" key="6">
    <source>
        <dbReference type="ARBA" id="ARBA00022989"/>
    </source>
</evidence>
<evidence type="ECO:0000256" key="9">
    <source>
        <dbReference type="PIRNR" id="PIRNR004862"/>
    </source>
</evidence>
<dbReference type="InterPro" id="IPR006182">
    <property type="entry name" value="FliF_N_dom"/>
</dbReference>
<evidence type="ECO:0000256" key="8">
    <source>
        <dbReference type="ARBA" id="ARBA00023143"/>
    </source>
</evidence>
<dbReference type="Pfam" id="PF01514">
    <property type="entry name" value="YscJ_FliF"/>
    <property type="match status" value="1"/>
</dbReference>
<dbReference type="HOGENOM" id="CLU_028108_2_0_9"/>
<dbReference type="GO" id="GO:0003774">
    <property type="term" value="F:cytoskeletal motor activity"/>
    <property type="evidence" value="ECO:0007669"/>
    <property type="project" value="InterPro"/>
</dbReference>
<dbReference type="Pfam" id="PF08345">
    <property type="entry name" value="YscJ_FliF_C"/>
    <property type="match status" value="1"/>
</dbReference>
<dbReference type="InterPro" id="IPR000067">
    <property type="entry name" value="FlgMring_FliF"/>
</dbReference>
<evidence type="ECO:0000256" key="11">
    <source>
        <dbReference type="SAM" id="Phobius"/>
    </source>
</evidence>
<keyword evidence="4" id="KW-1003">Cell membrane</keyword>
<comment type="subcellular location">
    <subcellularLocation>
        <location evidence="1 9">Bacterial flagellum basal body</location>
    </subcellularLocation>
    <subcellularLocation>
        <location evidence="2">Cell membrane</location>
        <topology evidence="2">Multi-pass membrane protein</topology>
    </subcellularLocation>
</comment>
<feature type="domain" description="Flagellar M-ring N-terminal" evidence="12">
    <location>
        <begin position="47"/>
        <end position="220"/>
    </location>
</feature>
<dbReference type="GO" id="GO:0071973">
    <property type="term" value="P:bacterial-type flagellum-dependent cell motility"/>
    <property type="evidence" value="ECO:0007669"/>
    <property type="project" value="InterPro"/>
</dbReference>
<keyword evidence="6 11" id="KW-1133">Transmembrane helix</keyword>
<dbReference type="PRINTS" id="PR01009">
    <property type="entry name" value="FLGMRINGFLIF"/>
</dbReference>
<dbReference type="PIRSF" id="PIRSF004862">
    <property type="entry name" value="FliF"/>
    <property type="match status" value="1"/>
</dbReference>
<dbReference type="STRING" id="562970.Btus_1494"/>
<feature type="domain" description="Flagellar M-ring C-terminal" evidence="13">
    <location>
        <begin position="255"/>
        <end position="411"/>
    </location>
</feature>
<proteinExistence type="inferred from homology"/>
<reference evidence="14 15" key="1">
    <citation type="journal article" date="2011" name="Stand. Genomic Sci.">
        <title>Complete genome sequence of the thermophilic, hydrogen-oxidizing Bacillus tusciae type strain (T2) and reclassification in the new genus, Kyrpidia gen. nov. as Kyrpidia tusciae comb. nov. and emendation of the family Alicyclobacillaceae da Costa and Rainey, 2010.</title>
        <authorList>
            <person name="Klenk H.P."/>
            <person name="Lapidus A."/>
            <person name="Chertkov O."/>
            <person name="Copeland A."/>
            <person name="Del Rio T.G."/>
            <person name="Nolan M."/>
            <person name="Lucas S."/>
            <person name="Chen F."/>
            <person name="Tice H."/>
            <person name="Cheng J.F."/>
            <person name="Han C."/>
            <person name="Bruce D."/>
            <person name="Goodwin L."/>
            <person name="Pitluck S."/>
            <person name="Pati A."/>
            <person name="Ivanova N."/>
            <person name="Mavromatis K."/>
            <person name="Daum C."/>
            <person name="Chen A."/>
            <person name="Palaniappan K."/>
            <person name="Chang Y.J."/>
            <person name="Land M."/>
            <person name="Hauser L."/>
            <person name="Jeffries C.D."/>
            <person name="Detter J.C."/>
            <person name="Rohde M."/>
            <person name="Abt B."/>
            <person name="Pukall R."/>
            <person name="Goker M."/>
            <person name="Bristow J."/>
            <person name="Markowitz V."/>
            <person name="Hugenholtz P."/>
            <person name="Eisen J.A."/>
        </authorList>
    </citation>
    <scope>NUCLEOTIDE SEQUENCE [LARGE SCALE GENOMIC DNA]</scope>
    <source>
        <strain evidence="14 15">DSM 2912</strain>
    </source>
</reference>
<dbReference type="GO" id="GO:0009431">
    <property type="term" value="C:bacterial-type flagellum basal body, MS ring"/>
    <property type="evidence" value="ECO:0007669"/>
    <property type="project" value="InterPro"/>
</dbReference>
<evidence type="ECO:0000259" key="13">
    <source>
        <dbReference type="Pfam" id="PF08345"/>
    </source>
</evidence>
<dbReference type="EMBL" id="CP002017">
    <property type="protein sequence ID" value="ADG06207.1"/>
    <property type="molecule type" value="Genomic_DNA"/>
</dbReference>
<evidence type="ECO:0000256" key="3">
    <source>
        <dbReference type="ARBA" id="ARBA00007971"/>
    </source>
</evidence>
<evidence type="ECO:0000256" key="5">
    <source>
        <dbReference type="ARBA" id="ARBA00022692"/>
    </source>
</evidence>
<dbReference type="NCBIfam" id="TIGR00206">
    <property type="entry name" value="fliF"/>
    <property type="match status" value="1"/>
</dbReference>
<organism evidence="14 15">
    <name type="scientific">Kyrpidia tusciae (strain DSM 2912 / NBRC 15312 / T2)</name>
    <name type="common">Bacillus tusciae</name>
    <dbReference type="NCBI Taxonomy" id="562970"/>
    <lineage>
        <taxon>Bacteria</taxon>
        <taxon>Bacillati</taxon>
        <taxon>Bacillota</taxon>
        <taxon>Bacilli</taxon>
        <taxon>Bacillales</taxon>
        <taxon>Alicyclobacillaceae</taxon>
        <taxon>Kyrpidia</taxon>
    </lineage>
</organism>
<dbReference type="PANTHER" id="PTHR30046">
    <property type="entry name" value="FLAGELLAR M-RING PROTEIN"/>
    <property type="match status" value="1"/>
</dbReference>
<evidence type="ECO:0000256" key="7">
    <source>
        <dbReference type="ARBA" id="ARBA00023136"/>
    </source>
</evidence>
<dbReference type="Gene3D" id="3.30.300.30">
    <property type="match status" value="1"/>
</dbReference>
<dbReference type="KEGG" id="bts:Btus_1494"/>
<dbReference type="InterPro" id="IPR045851">
    <property type="entry name" value="AMP-bd_C_sf"/>
</dbReference>
<dbReference type="eggNOG" id="COG1766">
    <property type="taxonomic scope" value="Bacteria"/>
</dbReference>
<comment type="function">
    <text evidence="9">The M ring may be actively involved in energy transduction.</text>
</comment>
<evidence type="ECO:0000256" key="10">
    <source>
        <dbReference type="SAM" id="MobiDB-lite"/>
    </source>
</evidence>
<keyword evidence="14" id="KW-0966">Cell projection</keyword>
<dbReference type="RefSeq" id="WP_013075496.1">
    <property type="nucleotide sequence ID" value="NC_014098.1"/>
</dbReference>
<evidence type="ECO:0000259" key="12">
    <source>
        <dbReference type="Pfam" id="PF01514"/>
    </source>
</evidence>
<keyword evidence="14" id="KW-0282">Flagellum</keyword>
<protein>
    <recommendedName>
        <fullName evidence="9">Flagellar M-ring protein</fullName>
    </recommendedName>
</protein>
<dbReference type="InterPro" id="IPR013556">
    <property type="entry name" value="Flag_M-ring_C"/>
</dbReference>
<feature type="transmembrane region" description="Helical" evidence="11">
    <location>
        <begin position="26"/>
        <end position="46"/>
    </location>
</feature>
<evidence type="ECO:0000313" key="14">
    <source>
        <dbReference type="EMBL" id="ADG06207.1"/>
    </source>
</evidence>
<dbReference type="Proteomes" id="UP000002368">
    <property type="component" value="Chromosome"/>
</dbReference>
<name>D5WPE8_KYRT2</name>
<dbReference type="PANTHER" id="PTHR30046:SF0">
    <property type="entry name" value="FLAGELLAR M-RING PROTEIN"/>
    <property type="match status" value="1"/>
</dbReference>
<evidence type="ECO:0000313" key="15">
    <source>
        <dbReference type="Proteomes" id="UP000002368"/>
    </source>
</evidence>
<evidence type="ECO:0000256" key="2">
    <source>
        <dbReference type="ARBA" id="ARBA00004651"/>
    </source>
</evidence>
<feature type="compositionally biased region" description="Low complexity" evidence="10">
    <location>
        <begin position="314"/>
        <end position="328"/>
    </location>
</feature>
<sequence>MNPQVRRWLEQARTMWRGLDPKRRRWLIAGAAAGLVLLVALSWYALAPRYVVIYQNLDAKAAGEVTNKLDELKIPYRTSGGQVMVPEQDADRARMQLAIAGLPKSGYVGYEDLFGNTNIGGMSDNEFNVKSLMALEGSLAGTIRQIDGVEDVQVHLVMPEQHMFVEQPVGQAKASVFLKIAPGAQLGPDQVAGIQQLVSHSVKGLNATDVAVVDQNGVRLDHPEDAGTAVSNADRQILIQKQYEQLISDRLQSALGRILGPGNVVVLANARLNFDQVKSTQSDVRPVVGQNGVPVSVQKSTKSATGTGVGGVPGTATAGGMATGAPPTYQGATGNGTYDESQQTINYEVSKIVTERVGQPFTLQDLTVSVLVNGQPTPLQVQQIRNYVLTAVGYPNDGTQDQKVTVTGMPFQTAQSAPQVAWWARYGWAIGAFAAVAAAIGIWFALKRRRMAEEGLPEPVIPAPRPSLFEESELPEAEQRRREVEQLARTRPQEFAELLRTWLAEE</sequence>
<dbReference type="GO" id="GO:0005886">
    <property type="term" value="C:plasma membrane"/>
    <property type="evidence" value="ECO:0007669"/>
    <property type="project" value="UniProtKB-SubCell"/>
</dbReference>
<feature type="region of interest" description="Disordered" evidence="10">
    <location>
        <begin position="299"/>
        <end position="337"/>
    </location>
</feature>
<evidence type="ECO:0000256" key="1">
    <source>
        <dbReference type="ARBA" id="ARBA00004117"/>
    </source>
</evidence>
<dbReference type="OrthoDB" id="9807026at2"/>
<accession>D5WPE8</accession>
<feature type="transmembrane region" description="Helical" evidence="11">
    <location>
        <begin position="426"/>
        <end position="446"/>
    </location>
</feature>